<evidence type="ECO:0000259" key="1">
    <source>
        <dbReference type="Pfam" id="PF23002"/>
    </source>
</evidence>
<dbReference type="InterPro" id="IPR055124">
    <property type="entry name" value="PIN-like_DDX60"/>
</dbReference>
<comment type="caution">
    <text evidence="2">The sequence shown here is derived from an EMBL/GenBank/DDBJ whole genome shotgun (WGS) entry which is preliminary data.</text>
</comment>
<protein>
    <recommendedName>
        <fullName evidence="1">ATP-dependent RNA helicase DDX60 PIN-like domain-containing protein</fullName>
    </recommendedName>
</protein>
<evidence type="ECO:0000313" key="2">
    <source>
        <dbReference type="EMBL" id="CAF1613702.1"/>
    </source>
</evidence>
<sequence>MFNAAALQQIALHLSQINDDYGNDKEEQQQQKLIEIAKRTIDKYNNDQNNNTSILKSLNLLYPCTSRWLEVHREFRDCTHYFIDADSLLLTVSHYSNVNVNEYYGHTLHVIYIIERILLTLFNQLNEKNYYILFFDDLKDKLSNSSKSILYLLRQCLIEHI</sequence>
<dbReference type="Proteomes" id="UP000681722">
    <property type="component" value="Unassembled WGS sequence"/>
</dbReference>
<evidence type="ECO:0000313" key="4">
    <source>
        <dbReference type="Proteomes" id="UP000663829"/>
    </source>
</evidence>
<keyword evidence="4" id="KW-1185">Reference proteome</keyword>
<name>A0A816BSX0_9BILA</name>
<feature type="domain" description="ATP-dependent RNA helicase DDX60 PIN-like" evidence="1">
    <location>
        <begin position="70"/>
        <end position="161"/>
    </location>
</feature>
<reference evidence="2" key="1">
    <citation type="submission" date="2021-02" db="EMBL/GenBank/DDBJ databases">
        <authorList>
            <person name="Nowell W R."/>
        </authorList>
    </citation>
    <scope>NUCLEOTIDE SEQUENCE</scope>
</reference>
<proteinExistence type="predicted"/>
<organism evidence="2 4">
    <name type="scientific">Didymodactylos carnosus</name>
    <dbReference type="NCBI Taxonomy" id="1234261"/>
    <lineage>
        <taxon>Eukaryota</taxon>
        <taxon>Metazoa</taxon>
        <taxon>Spiralia</taxon>
        <taxon>Gnathifera</taxon>
        <taxon>Rotifera</taxon>
        <taxon>Eurotatoria</taxon>
        <taxon>Bdelloidea</taxon>
        <taxon>Philodinida</taxon>
        <taxon>Philodinidae</taxon>
        <taxon>Didymodactylos</taxon>
    </lineage>
</organism>
<evidence type="ECO:0000313" key="3">
    <source>
        <dbReference type="EMBL" id="CAF4498764.1"/>
    </source>
</evidence>
<accession>A0A816BSX0</accession>
<dbReference type="Proteomes" id="UP000663829">
    <property type="component" value="Unassembled WGS sequence"/>
</dbReference>
<dbReference type="OrthoDB" id="10200365at2759"/>
<dbReference type="EMBL" id="CAJOBC010105615">
    <property type="protein sequence ID" value="CAF4498764.1"/>
    <property type="molecule type" value="Genomic_DNA"/>
</dbReference>
<dbReference type="EMBL" id="CAJNOQ010038754">
    <property type="protein sequence ID" value="CAF1613702.1"/>
    <property type="molecule type" value="Genomic_DNA"/>
</dbReference>
<gene>
    <name evidence="2" type="ORF">GPM918_LOCUS43275</name>
    <name evidence="3" type="ORF">SRO942_LOCUS44724</name>
</gene>
<dbReference type="AlphaFoldDB" id="A0A816BSX0"/>
<dbReference type="Pfam" id="PF23002">
    <property type="entry name" value="PIN-like_DDX60"/>
    <property type="match status" value="1"/>
</dbReference>